<keyword evidence="5" id="KW-0687">Ribonucleoprotein</keyword>
<evidence type="ECO:0000256" key="2">
    <source>
        <dbReference type="ARBA" id="ARBA00008970"/>
    </source>
</evidence>
<dbReference type="GO" id="GO:0005739">
    <property type="term" value="C:mitochondrion"/>
    <property type="evidence" value="ECO:0007669"/>
    <property type="project" value="UniProtKB-SubCell"/>
</dbReference>
<dbReference type="Proteomes" id="UP000009046">
    <property type="component" value="Unassembled WGS sequence"/>
</dbReference>
<dbReference type="OrthoDB" id="5980584at2759"/>
<comment type="subcellular location">
    <subcellularLocation>
        <location evidence="1">Mitochondrion</location>
    </subcellularLocation>
</comment>
<dbReference type="KEGG" id="phu:Phum_PHUM429750"/>
<comment type="similarity">
    <text evidence="2">Belongs to the mitochondrion-specific ribosomal protein mS33 family.</text>
</comment>
<dbReference type="EMBL" id="DS235760">
    <property type="protein sequence ID" value="EEB16610.1"/>
    <property type="molecule type" value="Genomic_DNA"/>
</dbReference>
<dbReference type="GeneID" id="8230148"/>
<dbReference type="PANTHER" id="PTHR13362">
    <property type="entry name" value="MITOCHONDRIAL RIBOSOMAL PROTEIN S33"/>
    <property type="match status" value="1"/>
</dbReference>
<dbReference type="EMBL" id="AAZO01005247">
    <property type="status" value="NOT_ANNOTATED_CDS"/>
    <property type="molecule type" value="Genomic_DNA"/>
</dbReference>
<dbReference type="eggNOG" id="KOG4104">
    <property type="taxonomic scope" value="Eukaryota"/>
</dbReference>
<dbReference type="PANTHER" id="PTHR13362:SF2">
    <property type="entry name" value="SMALL RIBOSOMAL SUBUNIT PROTEIN MS33"/>
    <property type="match status" value="1"/>
</dbReference>
<keyword evidence="3 7" id="KW-0689">Ribosomal protein</keyword>
<gene>
    <name evidence="8" type="primary">8230148</name>
    <name evidence="7" type="ORF">Phum_PHUM429750</name>
</gene>
<evidence type="ECO:0000256" key="5">
    <source>
        <dbReference type="ARBA" id="ARBA00023274"/>
    </source>
</evidence>
<reference evidence="7" key="1">
    <citation type="submission" date="2007-04" db="EMBL/GenBank/DDBJ databases">
        <title>Annotation of Pediculus humanus corporis strain USDA.</title>
        <authorList>
            <person name="Kirkness E."/>
            <person name="Hannick L."/>
            <person name="Hass B."/>
            <person name="Bruggner R."/>
            <person name="Lawson D."/>
            <person name="Bidwell S."/>
            <person name="Joardar V."/>
            <person name="Caler E."/>
            <person name="Walenz B."/>
            <person name="Inman J."/>
            <person name="Schobel S."/>
            <person name="Galinsky K."/>
            <person name="Amedeo P."/>
            <person name="Strausberg R."/>
        </authorList>
    </citation>
    <scope>NUCLEOTIDE SEQUENCE</scope>
    <source>
        <strain evidence="7">USDA</strain>
    </source>
</reference>
<accession>E0VTA4</accession>
<dbReference type="AlphaFoldDB" id="E0VTA4"/>
<protein>
    <recommendedName>
        <fullName evidence="6">Small ribosomal subunit protein mS33</fullName>
    </recommendedName>
</protein>
<evidence type="ECO:0000256" key="3">
    <source>
        <dbReference type="ARBA" id="ARBA00022980"/>
    </source>
</evidence>
<evidence type="ECO:0000313" key="7">
    <source>
        <dbReference type="EMBL" id="EEB16610.1"/>
    </source>
</evidence>
<keyword evidence="4" id="KW-0496">Mitochondrion</keyword>
<reference evidence="7" key="2">
    <citation type="submission" date="2007-04" db="EMBL/GenBank/DDBJ databases">
        <title>The genome of the human body louse.</title>
        <authorList>
            <consortium name="The Human Body Louse Genome Consortium"/>
            <person name="Kirkness E."/>
            <person name="Walenz B."/>
            <person name="Hass B."/>
            <person name="Bruggner R."/>
            <person name="Strausberg R."/>
        </authorList>
    </citation>
    <scope>NUCLEOTIDE SEQUENCE</scope>
    <source>
        <strain evidence="7">USDA</strain>
    </source>
</reference>
<dbReference type="HOGENOM" id="CLU_162208_0_0_1"/>
<dbReference type="GO" id="GO:1990904">
    <property type="term" value="C:ribonucleoprotein complex"/>
    <property type="evidence" value="ECO:0007669"/>
    <property type="project" value="UniProtKB-KW"/>
</dbReference>
<dbReference type="Pfam" id="PF08293">
    <property type="entry name" value="MRP-S33"/>
    <property type="match status" value="1"/>
</dbReference>
<reference evidence="8" key="3">
    <citation type="submission" date="2021-02" db="UniProtKB">
        <authorList>
            <consortium name="EnsemblMetazoa"/>
        </authorList>
    </citation>
    <scope>IDENTIFICATION</scope>
    <source>
        <strain evidence="8">USDA</strain>
    </source>
</reference>
<dbReference type="STRING" id="121224.E0VTA4"/>
<dbReference type="InterPro" id="IPR013219">
    <property type="entry name" value="Ribosomal_mS33"/>
</dbReference>
<dbReference type="VEuPathDB" id="VectorBase:PHUM429750"/>
<evidence type="ECO:0000256" key="1">
    <source>
        <dbReference type="ARBA" id="ARBA00004173"/>
    </source>
</evidence>
<dbReference type="OMA" id="PRHMETH"/>
<organism>
    <name type="scientific">Pediculus humanus subsp. corporis</name>
    <name type="common">Body louse</name>
    <dbReference type="NCBI Taxonomy" id="121224"/>
    <lineage>
        <taxon>Eukaryota</taxon>
        <taxon>Metazoa</taxon>
        <taxon>Ecdysozoa</taxon>
        <taxon>Arthropoda</taxon>
        <taxon>Hexapoda</taxon>
        <taxon>Insecta</taxon>
        <taxon>Pterygota</taxon>
        <taxon>Neoptera</taxon>
        <taxon>Paraneoptera</taxon>
        <taxon>Psocodea</taxon>
        <taxon>Troctomorpha</taxon>
        <taxon>Phthiraptera</taxon>
        <taxon>Anoplura</taxon>
        <taxon>Pediculidae</taxon>
        <taxon>Pediculus</taxon>
    </lineage>
</organism>
<evidence type="ECO:0000313" key="8">
    <source>
        <dbReference type="EnsemblMetazoa" id="PHUM429750-PA"/>
    </source>
</evidence>
<proteinExistence type="inferred from homology"/>
<dbReference type="RefSeq" id="XP_002429348.1">
    <property type="nucleotide sequence ID" value="XM_002429303.1"/>
</dbReference>
<dbReference type="CTD" id="8230148"/>
<evidence type="ECO:0000256" key="6">
    <source>
        <dbReference type="ARBA" id="ARBA00035132"/>
    </source>
</evidence>
<sequence length="110" mass="13540">MNKYLKLVQVKTPYNERISRLRNRIFGDPLTKRQQESMRVVKLFSEKPLYKRTEVVDYYPKYGIIEELMVYLRRYGLYRDEHKDFVEHMEKVRLARGKPKWKPKRISKNS</sequence>
<evidence type="ECO:0000256" key="4">
    <source>
        <dbReference type="ARBA" id="ARBA00023128"/>
    </source>
</evidence>
<dbReference type="InParanoid" id="E0VTA4"/>
<dbReference type="EnsemblMetazoa" id="PHUM429750-RA">
    <property type="protein sequence ID" value="PHUM429750-PA"/>
    <property type="gene ID" value="PHUM429750"/>
</dbReference>
<keyword evidence="9" id="KW-1185">Reference proteome</keyword>
<name>E0VTA4_PEDHC</name>
<dbReference type="GO" id="GO:0005840">
    <property type="term" value="C:ribosome"/>
    <property type="evidence" value="ECO:0007669"/>
    <property type="project" value="UniProtKB-KW"/>
</dbReference>
<evidence type="ECO:0000313" key="9">
    <source>
        <dbReference type="Proteomes" id="UP000009046"/>
    </source>
</evidence>
<dbReference type="FunCoup" id="E0VTA4">
    <property type="interactions" value="558"/>
</dbReference>